<dbReference type="SUPFAM" id="SSF51197">
    <property type="entry name" value="Clavaminate synthase-like"/>
    <property type="match status" value="1"/>
</dbReference>
<dbReference type="InterPro" id="IPR008775">
    <property type="entry name" value="Phytyl_CoA_dOase-like"/>
</dbReference>
<dbReference type="PANTHER" id="PTHR20883:SF46">
    <property type="entry name" value="PHYTANOYL-COA HYDROXYLASE"/>
    <property type="match status" value="1"/>
</dbReference>
<protein>
    <recommendedName>
        <fullName evidence="2">Fe2OG dioxygenase domain-containing protein</fullName>
    </recommendedName>
</protein>
<sequence length="252" mass="28174">IEYYHEEGYVVVEDVLDAQLLTKLRAVTDEVAESARDLEESNDVIDLEPGHSREMPRVRRIKRPHLAHKFYLELCAKSCITDLLEPLIGPDIRLRAGGKVNMKSAEFGAPVEWHQDWAFYPHTNDDVLAAGLLLDDMDLDNGPLMVLPGTHKGHVYDHHSQGAFCGAIDPTMAGVDFSKAVPLTGKAGSMTIHHARLIHGSELNRSGRQRRLLLYEYTAADAWPMAGVEPLTDFEEFNKRIVRGSATIEPRV</sequence>
<proteinExistence type="predicted"/>
<name>A0A383A9M7_9ZZZZ</name>
<dbReference type="AlphaFoldDB" id="A0A383A9M7"/>
<dbReference type="Pfam" id="PF05721">
    <property type="entry name" value="PhyH"/>
    <property type="match status" value="1"/>
</dbReference>
<dbReference type="Gene3D" id="2.60.120.620">
    <property type="entry name" value="q2cbj1_9rhob like domain"/>
    <property type="match status" value="1"/>
</dbReference>
<dbReference type="EMBL" id="UINC01190382">
    <property type="protein sequence ID" value="SVE04517.1"/>
    <property type="molecule type" value="Genomic_DNA"/>
</dbReference>
<gene>
    <name evidence="1" type="ORF">METZ01_LOCUS457371</name>
</gene>
<feature type="non-terminal residue" evidence="1">
    <location>
        <position position="252"/>
    </location>
</feature>
<evidence type="ECO:0008006" key="2">
    <source>
        <dbReference type="Google" id="ProtNLM"/>
    </source>
</evidence>
<feature type="non-terminal residue" evidence="1">
    <location>
        <position position="1"/>
    </location>
</feature>
<accession>A0A383A9M7</accession>
<evidence type="ECO:0000313" key="1">
    <source>
        <dbReference type="EMBL" id="SVE04517.1"/>
    </source>
</evidence>
<dbReference type="PANTHER" id="PTHR20883">
    <property type="entry name" value="PHYTANOYL-COA DIOXYGENASE DOMAIN CONTAINING 1"/>
    <property type="match status" value="1"/>
</dbReference>
<reference evidence="1" key="1">
    <citation type="submission" date="2018-05" db="EMBL/GenBank/DDBJ databases">
        <authorList>
            <person name="Lanie J.A."/>
            <person name="Ng W.-L."/>
            <person name="Kazmierczak K.M."/>
            <person name="Andrzejewski T.M."/>
            <person name="Davidsen T.M."/>
            <person name="Wayne K.J."/>
            <person name="Tettelin H."/>
            <person name="Glass J.I."/>
            <person name="Rusch D."/>
            <person name="Podicherti R."/>
            <person name="Tsui H.-C.T."/>
            <person name="Winkler M.E."/>
        </authorList>
    </citation>
    <scope>NUCLEOTIDE SEQUENCE</scope>
</reference>
<organism evidence="1">
    <name type="scientific">marine metagenome</name>
    <dbReference type="NCBI Taxonomy" id="408172"/>
    <lineage>
        <taxon>unclassified sequences</taxon>
        <taxon>metagenomes</taxon>
        <taxon>ecological metagenomes</taxon>
    </lineage>
</organism>